<dbReference type="Pfam" id="PF00501">
    <property type="entry name" value="AMP-binding"/>
    <property type="match status" value="1"/>
</dbReference>
<dbReference type="AlphaFoldDB" id="A0A8J3MSH2"/>
<dbReference type="GO" id="GO:0006631">
    <property type="term" value="P:fatty acid metabolic process"/>
    <property type="evidence" value="ECO:0007669"/>
    <property type="project" value="TreeGrafter"/>
</dbReference>
<comment type="similarity">
    <text evidence="1">Belongs to the ATP-dependent AMP-binding enzyme family.</text>
</comment>
<dbReference type="EMBL" id="BNJF01000002">
    <property type="protein sequence ID" value="GHO46120.1"/>
    <property type="molecule type" value="Genomic_DNA"/>
</dbReference>
<accession>A0A8J3MSH2</accession>
<evidence type="ECO:0000313" key="5">
    <source>
        <dbReference type="EMBL" id="GHO46120.1"/>
    </source>
</evidence>
<feature type="domain" description="AMP-dependent synthetase/ligase" evidence="3">
    <location>
        <begin position="10"/>
        <end position="360"/>
    </location>
</feature>
<keyword evidence="2 5" id="KW-0436">Ligase</keyword>
<dbReference type="InterPro" id="IPR025110">
    <property type="entry name" value="AMP-bd_C"/>
</dbReference>
<dbReference type="InterPro" id="IPR042099">
    <property type="entry name" value="ANL_N_sf"/>
</dbReference>
<organism evidence="5 6">
    <name type="scientific">Ktedonospora formicarum</name>
    <dbReference type="NCBI Taxonomy" id="2778364"/>
    <lineage>
        <taxon>Bacteria</taxon>
        <taxon>Bacillati</taxon>
        <taxon>Chloroflexota</taxon>
        <taxon>Ktedonobacteria</taxon>
        <taxon>Ktedonobacterales</taxon>
        <taxon>Ktedonobacteraceae</taxon>
        <taxon>Ktedonospora</taxon>
    </lineage>
</organism>
<gene>
    <name evidence="5" type="ORF">KSX_42830</name>
</gene>
<dbReference type="PANTHER" id="PTHR43201">
    <property type="entry name" value="ACYL-COA SYNTHETASE"/>
    <property type="match status" value="1"/>
</dbReference>
<dbReference type="Pfam" id="PF13193">
    <property type="entry name" value="AMP-binding_C"/>
    <property type="match status" value="1"/>
</dbReference>
<protein>
    <submittedName>
        <fullName evidence="5">AMP-dependent ligase</fullName>
    </submittedName>
</protein>
<reference evidence="5" key="1">
    <citation type="submission" date="2020-10" db="EMBL/GenBank/DDBJ databases">
        <title>Taxonomic study of unclassified bacteria belonging to the class Ktedonobacteria.</title>
        <authorList>
            <person name="Yabe S."/>
            <person name="Wang C.M."/>
            <person name="Zheng Y."/>
            <person name="Sakai Y."/>
            <person name="Cavaletti L."/>
            <person name="Monciardini P."/>
            <person name="Donadio S."/>
        </authorList>
    </citation>
    <scope>NUCLEOTIDE SEQUENCE</scope>
    <source>
        <strain evidence="5">SOSP1-1</strain>
    </source>
</reference>
<evidence type="ECO:0000256" key="2">
    <source>
        <dbReference type="ARBA" id="ARBA00022598"/>
    </source>
</evidence>
<dbReference type="SUPFAM" id="SSF56801">
    <property type="entry name" value="Acetyl-CoA synthetase-like"/>
    <property type="match status" value="1"/>
</dbReference>
<evidence type="ECO:0000313" key="6">
    <source>
        <dbReference type="Proteomes" id="UP000612362"/>
    </source>
</evidence>
<proteinExistence type="inferred from homology"/>
<dbReference type="InterPro" id="IPR045851">
    <property type="entry name" value="AMP-bd_C_sf"/>
</dbReference>
<comment type="caution">
    <text evidence="5">The sequence shown here is derived from an EMBL/GenBank/DDBJ whole genome shotgun (WGS) entry which is preliminary data.</text>
</comment>
<sequence length="506" mass="56769">MHSLYDHLQYWTRRMPNETYLIEVETEHQLTYQQCLQAVHCMQHHLGDEPKIVFLQLPNGLPNAVVWLSALMGGHVLVPLAQDASKADKQRAMRMFQPDIVFVESEDEGKEYQASGARIVMPQEYEAWILQPEATFNTRLSRACEGRVCIMTSGTTGEPKGVVLEERQIVWSAEQVRAVHQLEVGDRGLTPLPFFHVNAPVVSLCASLLAGASVAIARRFSRRRFWSWITQYQVTWASLVPAIIAILLEEVEGETVIQVPPSLRFVRTGSAPLPAMDLKRFEGRFGVPVIETYGLSEAASMIVANPLPPEPHKPGSAGRPVGVSLCVCQPRGEDEVLRKVAQGEVGEVCVRGPNVINAYYGDVGEEAFQQGWFRTGDLGYLDKDGYLFLVGRLREVINRGGENIAPREIEEVLQEYPMVRELVAIGRPDPVYGEVVVAYLTVQSEWNKQVEQGLKEFSRQHLRLLKVPVDFIVLDALPKNRMGKVDRQQLKAREKEMACDTCNVAD</sequence>
<dbReference type="Gene3D" id="3.30.300.30">
    <property type="match status" value="1"/>
</dbReference>
<keyword evidence="6" id="KW-1185">Reference proteome</keyword>
<dbReference type="GO" id="GO:0031956">
    <property type="term" value="F:medium-chain fatty acid-CoA ligase activity"/>
    <property type="evidence" value="ECO:0007669"/>
    <property type="project" value="TreeGrafter"/>
</dbReference>
<evidence type="ECO:0000259" key="3">
    <source>
        <dbReference type="Pfam" id="PF00501"/>
    </source>
</evidence>
<feature type="domain" description="AMP-binding enzyme C-terminal" evidence="4">
    <location>
        <begin position="408"/>
        <end position="484"/>
    </location>
</feature>
<dbReference type="InterPro" id="IPR000873">
    <property type="entry name" value="AMP-dep_synth/lig_dom"/>
</dbReference>
<name>A0A8J3MSH2_9CHLR</name>
<evidence type="ECO:0000256" key="1">
    <source>
        <dbReference type="ARBA" id="ARBA00006432"/>
    </source>
</evidence>
<dbReference type="PANTHER" id="PTHR43201:SF5">
    <property type="entry name" value="MEDIUM-CHAIN ACYL-COA LIGASE ACSF2, MITOCHONDRIAL"/>
    <property type="match status" value="1"/>
</dbReference>
<dbReference type="Proteomes" id="UP000612362">
    <property type="component" value="Unassembled WGS sequence"/>
</dbReference>
<evidence type="ECO:0000259" key="4">
    <source>
        <dbReference type="Pfam" id="PF13193"/>
    </source>
</evidence>
<dbReference type="RefSeq" id="WP_220195518.1">
    <property type="nucleotide sequence ID" value="NZ_BNJF01000002.1"/>
</dbReference>
<dbReference type="Gene3D" id="3.40.50.12780">
    <property type="entry name" value="N-terminal domain of ligase-like"/>
    <property type="match status" value="1"/>
</dbReference>